<gene>
    <name evidence="4" type="ORF">J2S17_001496</name>
</gene>
<feature type="domain" description="Leucine-binding protein" evidence="3">
    <location>
        <begin position="2"/>
        <end position="100"/>
    </location>
</feature>
<comment type="similarity">
    <text evidence="1">Belongs to the leucine-binding protein family.</text>
</comment>
<sequence length="118" mass="13228">MGVTGNVNYHYSIDNPTNNEFVANFEKRKKKKPTNYHGEAYIAAKMLFQAIEKGDTTETKAIIKALEGLTFDSILGEVVVNEKDHQLHHPNYMGTVVEKDGNAVIEINYTSPIEDANK</sequence>
<dbReference type="PANTHER" id="PTHR30483">
    <property type="entry name" value="LEUCINE-SPECIFIC-BINDING PROTEIN"/>
    <property type="match status" value="1"/>
</dbReference>
<comment type="caution">
    <text evidence="4">The sequence shown here is derived from an EMBL/GenBank/DDBJ whole genome shotgun (WGS) entry which is preliminary data.</text>
</comment>
<evidence type="ECO:0000259" key="3">
    <source>
        <dbReference type="Pfam" id="PF13458"/>
    </source>
</evidence>
<evidence type="ECO:0000313" key="5">
    <source>
        <dbReference type="Proteomes" id="UP001238088"/>
    </source>
</evidence>
<dbReference type="Pfam" id="PF13458">
    <property type="entry name" value="Peripla_BP_6"/>
    <property type="match status" value="1"/>
</dbReference>
<keyword evidence="2" id="KW-0732">Signal</keyword>
<accession>A0ABU0AEE5</accession>
<keyword evidence="5" id="KW-1185">Reference proteome</keyword>
<dbReference type="SUPFAM" id="SSF53822">
    <property type="entry name" value="Periplasmic binding protein-like I"/>
    <property type="match status" value="1"/>
</dbReference>
<evidence type="ECO:0000256" key="1">
    <source>
        <dbReference type="ARBA" id="ARBA00010062"/>
    </source>
</evidence>
<organism evidence="4 5">
    <name type="scientific">Cytobacillus purgationiresistens</name>
    <dbReference type="NCBI Taxonomy" id="863449"/>
    <lineage>
        <taxon>Bacteria</taxon>
        <taxon>Bacillati</taxon>
        <taxon>Bacillota</taxon>
        <taxon>Bacilli</taxon>
        <taxon>Bacillales</taxon>
        <taxon>Bacillaceae</taxon>
        <taxon>Cytobacillus</taxon>
    </lineage>
</organism>
<dbReference type="InterPro" id="IPR028081">
    <property type="entry name" value="Leu-bd"/>
</dbReference>
<evidence type="ECO:0000313" key="4">
    <source>
        <dbReference type="EMBL" id="MDQ0269624.1"/>
    </source>
</evidence>
<name>A0ABU0AEE5_9BACI</name>
<dbReference type="PANTHER" id="PTHR30483:SF6">
    <property type="entry name" value="PERIPLASMIC BINDING PROTEIN OF ABC TRANSPORTER FOR NATURAL AMINO ACIDS"/>
    <property type="match status" value="1"/>
</dbReference>
<dbReference type="EMBL" id="JAUSUB010000005">
    <property type="protein sequence ID" value="MDQ0269624.1"/>
    <property type="molecule type" value="Genomic_DNA"/>
</dbReference>
<proteinExistence type="inferred from homology"/>
<dbReference type="Gene3D" id="3.40.50.2300">
    <property type="match status" value="2"/>
</dbReference>
<protein>
    <submittedName>
        <fullName evidence="4">ABC-type branched-subunit amino acid transport system substrate-binding protein</fullName>
    </submittedName>
</protein>
<evidence type="ECO:0000256" key="2">
    <source>
        <dbReference type="ARBA" id="ARBA00022729"/>
    </source>
</evidence>
<dbReference type="InterPro" id="IPR051010">
    <property type="entry name" value="BCAA_transport"/>
</dbReference>
<reference evidence="4 5" key="1">
    <citation type="submission" date="2023-07" db="EMBL/GenBank/DDBJ databases">
        <title>Genomic Encyclopedia of Type Strains, Phase IV (KMG-IV): sequencing the most valuable type-strain genomes for metagenomic binning, comparative biology and taxonomic classification.</title>
        <authorList>
            <person name="Goeker M."/>
        </authorList>
    </citation>
    <scope>NUCLEOTIDE SEQUENCE [LARGE SCALE GENOMIC DNA]</scope>
    <source>
        <strain evidence="4 5">DSM 23494</strain>
    </source>
</reference>
<dbReference type="InterPro" id="IPR028082">
    <property type="entry name" value="Peripla_BP_I"/>
</dbReference>
<dbReference type="Proteomes" id="UP001238088">
    <property type="component" value="Unassembled WGS sequence"/>
</dbReference>
<dbReference type="RefSeq" id="WP_307473340.1">
    <property type="nucleotide sequence ID" value="NZ_JAUSUB010000005.1"/>
</dbReference>